<dbReference type="EMBL" id="MN703411">
    <property type="protein sequence ID" value="QGZ17135.1"/>
    <property type="molecule type" value="Genomic_DNA"/>
</dbReference>
<accession>A0A6B9J7L2</accession>
<evidence type="ECO:0000313" key="2">
    <source>
        <dbReference type="Proteomes" id="UP000438167"/>
    </source>
</evidence>
<gene>
    <name evidence="1" type="primary">36</name>
    <name evidence="1" type="ORF">SEA_DRYANG_36</name>
</gene>
<organism evidence="1 2">
    <name type="scientific">Arthrobacter phage DrYang</name>
    <dbReference type="NCBI Taxonomy" id="2686080"/>
    <lineage>
        <taxon>Viruses</taxon>
        <taxon>Duplodnaviria</taxon>
        <taxon>Heunggongvirae</taxon>
        <taxon>Uroviricota</taxon>
        <taxon>Caudoviricetes</taxon>
        <taxon>Klausavirus</taxon>
        <taxon>Klausavirus dryang</taxon>
    </lineage>
</organism>
<proteinExistence type="predicted"/>
<dbReference type="KEGG" id="vg:55815364"/>
<sequence>METKTVKASELKTGDVVHAYQLRVRLGEVNAAPAYGQEDSLKAEGHPPFVYYSKGTVLNPEEAVANGFPNSYMGRDADGARTWQVQSNDRCTWEVEVN</sequence>
<dbReference type="Proteomes" id="UP000438167">
    <property type="component" value="Segment"/>
</dbReference>
<dbReference type="GeneID" id="55815364"/>
<protein>
    <submittedName>
        <fullName evidence="1">Uncharacterized protein</fullName>
    </submittedName>
</protein>
<dbReference type="RefSeq" id="YP_009885958.1">
    <property type="nucleotide sequence ID" value="NC_049489.1"/>
</dbReference>
<name>A0A6B9J7L2_9CAUD</name>
<keyword evidence="2" id="KW-1185">Reference proteome</keyword>
<evidence type="ECO:0000313" key="1">
    <source>
        <dbReference type="EMBL" id="QGZ17135.1"/>
    </source>
</evidence>
<reference evidence="1 2" key="1">
    <citation type="submission" date="2019-11" db="EMBL/GenBank/DDBJ databases">
        <authorList>
            <person name="Donovan J."/>
            <person name="Schaffer R."/>
            <person name="Bae M.S."/>
            <person name="Gitobu P.N."/>
            <person name="Guan P."/>
            <person name="Olavarrieta M.P."/>
            <person name="Perez Cortez K."/>
            <person name="Tozier F.G."/>
            <person name="Vasilopoulos H."/>
            <person name="Zhang S."/>
            <person name="Kapinos A."/>
            <person name="Freise A.C."/>
            <person name="Moberg-Parker J."/>
            <person name="Garlena R.A."/>
            <person name="Russell D.A."/>
            <person name="Pope W.H."/>
            <person name="Jacobs-Sera D."/>
            <person name="Hatfull G.F."/>
        </authorList>
    </citation>
    <scope>NUCLEOTIDE SEQUENCE [LARGE SCALE GENOMIC DNA]</scope>
</reference>